<reference evidence="2" key="1">
    <citation type="journal article" date="2009" name="J. Bacteriol.">
        <title>Complete genome sequence of Erythrobacter litoralis HTCC2594.</title>
        <authorList>
            <person name="Oh H.M."/>
            <person name="Giovannoni S.J."/>
            <person name="Ferriera S."/>
            <person name="Johnson J."/>
            <person name="Cho J.C."/>
        </authorList>
    </citation>
    <scope>NUCLEOTIDE SEQUENCE [LARGE SCALE GENOMIC DNA]</scope>
    <source>
        <strain evidence="2">HTCC2594</strain>
    </source>
</reference>
<evidence type="ECO:0000313" key="1">
    <source>
        <dbReference type="EMBL" id="ABC65067.1"/>
    </source>
</evidence>
<dbReference type="EMBL" id="CP000157">
    <property type="protein sequence ID" value="ABC65067.1"/>
    <property type="molecule type" value="Genomic_DNA"/>
</dbReference>
<gene>
    <name evidence="1" type="ordered locus">ELI_14875</name>
</gene>
<protein>
    <submittedName>
        <fullName evidence="1">Uncharacterized protein</fullName>
    </submittedName>
</protein>
<dbReference type="HOGENOM" id="CLU_2972486_0_0_5"/>
<evidence type="ECO:0000313" key="2">
    <source>
        <dbReference type="Proteomes" id="UP000008808"/>
    </source>
</evidence>
<dbReference type="Proteomes" id="UP000008808">
    <property type="component" value="Chromosome"/>
</dbReference>
<dbReference type="AlphaFoldDB" id="Q2N5H4"/>
<accession>Q2N5H4</accession>
<name>Q2N5H4_ERYLH</name>
<sequence>MVVAGVIVYPQVIEACLTTEEFKIELVRYVPNTKFVVDRQFRTKCALVHQLMGRNWLA</sequence>
<keyword evidence="2" id="KW-1185">Reference proteome</keyword>
<proteinExistence type="predicted"/>
<dbReference type="KEGG" id="eli:ELI_14875"/>
<organism evidence="1 2">
    <name type="scientific">Erythrobacter litoralis (strain HTCC2594)</name>
    <dbReference type="NCBI Taxonomy" id="314225"/>
    <lineage>
        <taxon>Bacteria</taxon>
        <taxon>Pseudomonadati</taxon>
        <taxon>Pseudomonadota</taxon>
        <taxon>Alphaproteobacteria</taxon>
        <taxon>Sphingomonadales</taxon>
        <taxon>Erythrobacteraceae</taxon>
        <taxon>Erythrobacter/Porphyrobacter group</taxon>
        <taxon>Erythrobacter</taxon>
    </lineage>
</organism>